<sequence>MSSPAAARRLKAEDRREQILAAAAALFVERGFEAVGMADVAAALRTSRPTVYAYFASTGEMLGALLDARLQDLPARLEPLLGGQEGASFARLFLALLEERELLLLLGSGGGPLFRERRRRFLAAIESRLELRELQRRRLGPGREQPLLIPLVLEVLSSAAYEQVTTGAPDPEARARLLERFILGGVAAVSQQNSEGPGVARGPSESSP</sequence>
<dbReference type="Pfam" id="PF00440">
    <property type="entry name" value="TetR_N"/>
    <property type="match status" value="1"/>
</dbReference>
<keyword evidence="6" id="KW-1185">Reference proteome</keyword>
<comment type="caution">
    <text evidence="5">The sequence shown here is derived from an EMBL/GenBank/DDBJ whole genome shotgun (WGS) entry which is preliminary data.</text>
</comment>
<dbReference type="Gene3D" id="1.10.357.10">
    <property type="entry name" value="Tetracycline Repressor, domain 2"/>
    <property type="match status" value="1"/>
</dbReference>
<evidence type="ECO:0000256" key="2">
    <source>
        <dbReference type="PROSITE-ProRule" id="PRU00335"/>
    </source>
</evidence>
<dbReference type="PRINTS" id="PR00455">
    <property type="entry name" value="HTHTETR"/>
</dbReference>
<dbReference type="PANTHER" id="PTHR30055">
    <property type="entry name" value="HTH-TYPE TRANSCRIPTIONAL REGULATOR RUTR"/>
    <property type="match status" value="1"/>
</dbReference>
<name>A0ABW1DEM6_9DEIO</name>
<dbReference type="InterPro" id="IPR001647">
    <property type="entry name" value="HTH_TetR"/>
</dbReference>
<evidence type="ECO:0000259" key="4">
    <source>
        <dbReference type="PROSITE" id="PS50977"/>
    </source>
</evidence>
<dbReference type="PANTHER" id="PTHR30055:SF184">
    <property type="entry name" value="HTH-TYPE TRANSCRIPTIONAL REGULATOR ETHR"/>
    <property type="match status" value="1"/>
</dbReference>
<dbReference type="InterPro" id="IPR009057">
    <property type="entry name" value="Homeodomain-like_sf"/>
</dbReference>
<protein>
    <submittedName>
        <fullName evidence="5">TetR/AcrR family transcriptional regulator</fullName>
    </submittedName>
</protein>
<feature type="domain" description="HTH tetR-type" evidence="4">
    <location>
        <begin position="13"/>
        <end position="73"/>
    </location>
</feature>
<organism evidence="5 6">
    <name type="scientific">Deinococcus petrolearius</name>
    <dbReference type="NCBI Taxonomy" id="1751295"/>
    <lineage>
        <taxon>Bacteria</taxon>
        <taxon>Thermotogati</taxon>
        <taxon>Deinococcota</taxon>
        <taxon>Deinococci</taxon>
        <taxon>Deinococcales</taxon>
        <taxon>Deinococcaceae</taxon>
        <taxon>Deinococcus</taxon>
    </lineage>
</organism>
<dbReference type="PROSITE" id="PS50977">
    <property type="entry name" value="HTH_TETR_2"/>
    <property type="match status" value="1"/>
</dbReference>
<feature type="DNA-binding region" description="H-T-H motif" evidence="2">
    <location>
        <begin position="36"/>
        <end position="55"/>
    </location>
</feature>
<evidence type="ECO:0000256" key="3">
    <source>
        <dbReference type="SAM" id="MobiDB-lite"/>
    </source>
</evidence>
<proteinExistence type="predicted"/>
<evidence type="ECO:0000313" key="6">
    <source>
        <dbReference type="Proteomes" id="UP001595979"/>
    </source>
</evidence>
<dbReference type="EMBL" id="JBHSOH010000004">
    <property type="protein sequence ID" value="MFC5847193.1"/>
    <property type="molecule type" value="Genomic_DNA"/>
</dbReference>
<gene>
    <name evidence="5" type="ORF">ACFPQ6_02625</name>
</gene>
<dbReference type="SUPFAM" id="SSF46689">
    <property type="entry name" value="Homeodomain-like"/>
    <property type="match status" value="1"/>
</dbReference>
<feature type="region of interest" description="Disordered" evidence="3">
    <location>
        <begin position="189"/>
        <end position="208"/>
    </location>
</feature>
<evidence type="ECO:0000256" key="1">
    <source>
        <dbReference type="ARBA" id="ARBA00023125"/>
    </source>
</evidence>
<dbReference type="Proteomes" id="UP001595979">
    <property type="component" value="Unassembled WGS sequence"/>
</dbReference>
<reference evidence="6" key="1">
    <citation type="journal article" date="2019" name="Int. J. Syst. Evol. Microbiol.">
        <title>The Global Catalogue of Microorganisms (GCM) 10K type strain sequencing project: providing services to taxonomists for standard genome sequencing and annotation.</title>
        <authorList>
            <consortium name="The Broad Institute Genomics Platform"/>
            <consortium name="The Broad Institute Genome Sequencing Center for Infectious Disease"/>
            <person name="Wu L."/>
            <person name="Ma J."/>
        </authorList>
    </citation>
    <scope>NUCLEOTIDE SEQUENCE [LARGE SCALE GENOMIC DNA]</scope>
    <source>
        <strain evidence="6">CGMCC 1.15053</strain>
    </source>
</reference>
<keyword evidence="1 2" id="KW-0238">DNA-binding</keyword>
<evidence type="ECO:0000313" key="5">
    <source>
        <dbReference type="EMBL" id="MFC5847193.1"/>
    </source>
</evidence>
<accession>A0ABW1DEM6</accession>
<dbReference type="InterPro" id="IPR050109">
    <property type="entry name" value="HTH-type_TetR-like_transc_reg"/>
</dbReference>
<dbReference type="RefSeq" id="WP_380046119.1">
    <property type="nucleotide sequence ID" value="NZ_JBHSOH010000004.1"/>
</dbReference>